<name>A0AA40DII7_9PEZI</name>
<dbReference type="EMBL" id="JAUKUA010000007">
    <property type="protein sequence ID" value="KAK0704839.1"/>
    <property type="molecule type" value="Genomic_DNA"/>
</dbReference>
<protein>
    <submittedName>
        <fullName evidence="2">Uncharacterized protein</fullName>
    </submittedName>
</protein>
<feature type="region of interest" description="Disordered" evidence="1">
    <location>
        <begin position="17"/>
        <end position="77"/>
    </location>
</feature>
<comment type="caution">
    <text evidence="2">The sequence shown here is derived from an EMBL/GenBank/DDBJ whole genome shotgun (WGS) entry which is preliminary data.</text>
</comment>
<evidence type="ECO:0000256" key="1">
    <source>
        <dbReference type="SAM" id="MobiDB-lite"/>
    </source>
</evidence>
<dbReference type="AlphaFoldDB" id="A0AA40DII7"/>
<organism evidence="2 3">
    <name type="scientific">Lasiosphaeris hirsuta</name>
    <dbReference type="NCBI Taxonomy" id="260670"/>
    <lineage>
        <taxon>Eukaryota</taxon>
        <taxon>Fungi</taxon>
        <taxon>Dikarya</taxon>
        <taxon>Ascomycota</taxon>
        <taxon>Pezizomycotina</taxon>
        <taxon>Sordariomycetes</taxon>
        <taxon>Sordariomycetidae</taxon>
        <taxon>Sordariales</taxon>
        <taxon>Lasiosphaeriaceae</taxon>
        <taxon>Lasiosphaeris</taxon>
    </lineage>
</organism>
<reference evidence="2" key="1">
    <citation type="submission" date="2023-06" db="EMBL/GenBank/DDBJ databases">
        <title>Genome-scale phylogeny and comparative genomics of the fungal order Sordariales.</title>
        <authorList>
            <consortium name="Lawrence Berkeley National Laboratory"/>
            <person name="Hensen N."/>
            <person name="Bonometti L."/>
            <person name="Westerberg I."/>
            <person name="Brannstrom I.O."/>
            <person name="Guillou S."/>
            <person name="Cros-Aarteil S."/>
            <person name="Calhoun S."/>
            <person name="Haridas S."/>
            <person name="Kuo A."/>
            <person name="Mondo S."/>
            <person name="Pangilinan J."/>
            <person name="Riley R."/>
            <person name="Labutti K."/>
            <person name="Andreopoulos B."/>
            <person name="Lipzen A."/>
            <person name="Chen C."/>
            <person name="Yanf M."/>
            <person name="Daum C."/>
            <person name="Ng V."/>
            <person name="Clum A."/>
            <person name="Steindorff A."/>
            <person name="Ohm R."/>
            <person name="Martin F."/>
            <person name="Silar P."/>
            <person name="Natvig D."/>
            <person name="Lalanne C."/>
            <person name="Gautier V."/>
            <person name="Ament-Velasquez S.L."/>
            <person name="Kruys A."/>
            <person name="Hutchinson M.I."/>
            <person name="Powell A.J."/>
            <person name="Barry K."/>
            <person name="Miller A.N."/>
            <person name="Grigoriev I.V."/>
            <person name="Debuchy R."/>
            <person name="Gladieux P."/>
            <person name="Thoren M.H."/>
            <person name="Johannesson H."/>
        </authorList>
    </citation>
    <scope>NUCLEOTIDE SEQUENCE</scope>
    <source>
        <strain evidence="2">SMH4607-1</strain>
    </source>
</reference>
<gene>
    <name evidence="2" type="ORF">B0H67DRAFT_362014</name>
</gene>
<evidence type="ECO:0000313" key="3">
    <source>
        <dbReference type="Proteomes" id="UP001172102"/>
    </source>
</evidence>
<dbReference type="Proteomes" id="UP001172102">
    <property type="component" value="Unassembled WGS sequence"/>
</dbReference>
<proteinExistence type="predicted"/>
<accession>A0AA40DII7</accession>
<keyword evidence="3" id="KW-1185">Reference proteome</keyword>
<evidence type="ECO:0000313" key="2">
    <source>
        <dbReference type="EMBL" id="KAK0704839.1"/>
    </source>
</evidence>
<feature type="compositionally biased region" description="Polar residues" evidence="1">
    <location>
        <begin position="26"/>
        <end position="52"/>
    </location>
</feature>
<sequence length="296" mass="33113">MVEADLHPWRINKHHHKKRCMDTAERSTYQSNKAVGHKTQGNPVSQTDNYRLTTALAGRSPPLQPTSSGSGHSVTAQTHIPASTTKASGCLILSAMLRALLGCSVAVTGSLWCNPYTLDMRNTSLVAIHAHRDGNDLDFYRDVDRTSVRTLISMPDSFYAENIIGLKFTTSKGRDYLFGNWDPIGVQNHIRCQRLYSPPQNESRVYYNIPDARTGSGIQYMAFEIAHRLLLSADLPLAPRMVPSELEQCFQHHTHWRPPCYFSSCNLEGIAKVTLCRQTSHRNQPVAGMLVQYSDG</sequence>
<feature type="compositionally biased region" description="Polar residues" evidence="1">
    <location>
        <begin position="65"/>
        <end position="77"/>
    </location>
</feature>